<sequence length="54" mass="5991">MDPEVLALMWEDDAVGAHSAQQGVNNEREIGACDTVEEKGVDRHPDRGSRVGRW</sequence>
<evidence type="ECO:0000313" key="3">
    <source>
        <dbReference type="Proteomes" id="UP000027135"/>
    </source>
</evidence>
<dbReference type="InParanoid" id="A0A067RKG0"/>
<protein>
    <submittedName>
        <fullName evidence="2">Uncharacterized protein</fullName>
    </submittedName>
</protein>
<dbReference type="AlphaFoldDB" id="A0A067RKG0"/>
<dbReference type="Proteomes" id="UP000027135">
    <property type="component" value="Unassembled WGS sequence"/>
</dbReference>
<organism evidence="2 3">
    <name type="scientific">Zootermopsis nevadensis</name>
    <name type="common">Dampwood termite</name>
    <dbReference type="NCBI Taxonomy" id="136037"/>
    <lineage>
        <taxon>Eukaryota</taxon>
        <taxon>Metazoa</taxon>
        <taxon>Ecdysozoa</taxon>
        <taxon>Arthropoda</taxon>
        <taxon>Hexapoda</taxon>
        <taxon>Insecta</taxon>
        <taxon>Pterygota</taxon>
        <taxon>Neoptera</taxon>
        <taxon>Polyneoptera</taxon>
        <taxon>Dictyoptera</taxon>
        <taxon>Blattodea</taxon>
        <taxon>Blattoidea</taxon>
        <taxon>Termitoidae</taxon>
        <taxon>Termopsidae</taxon>
        <taxon>Zootermopsis</taxon>
    </lineage>
</organism>
<gene>
    <name evidence="2" type="ORF">L798_08714</name>
</gene>
<evidence type="ECO:0000313" key="2">
    <source>
        <dbReference type="EMBL" id="KDR23508.1"/>
    </source>
</evidence>
<feature type="compositionally biased region" description="Basic and acidic residues" evidence="1">
    <location>
        <begin position="26"/>
        <end position="54"/>
    </location>
</feature>
<accession>A0A067RKG0</accession>
<name>A0A067RKG0_ZOONE</name>
<dbReference type="EMBL" id="KK852460">
    <property type="protein sequence ID" value="KDR23508.1"/>
    <property type="molecule type" value="Genomic_DNA"/>
</dbReference>
<proteinExistence type="predicted"/>
<keyword evidence="3" id="KW-1185">Reference proteome</keyword>
<reference evidence="2 3" key="1">
    <citation type="journal article" date="2014" name="Nat. Commun.">
        <title>Molecular traces of alternative social organization in a termite genome.</title>
        <authorList>
            <person name="Terrapon N."/>
            <person name="Li C."/>
            <person name="Robertson H.M."/>
            <person name="Ji L."/>
            <person name="Meng X."/>
            <person name="Booth W."/>
            <person name="Chen Z."/>
            <person name="Childers C.P."/>
            <person name="Glastad K.M."/>
            <person name="Gokhale K."/>
            <person name="Gowin J."/>
            <person name="Gronenberg W."/>
            <person name="Hermansen R.A."/>
            <person name="Hu H."/>
            <person name="Hunt B.G."/>
            <person name="Huylmans A.K."/>
            <person name="Khalil S.M."/>
            <person name="Mitchell R.D."/>
            <person name="Munoz-Torres M.C."/>
            <person name="Mustard J.A."/>
            <person name="Pan H."/>
            <person name="Reese J.T."/>
            <person name="Scharf M.E."/>
            <person name="Sun F."/>
            <person name="Vogel H."/>
            <person name="Xiao J."/>
            <person name="Yang W."/>
            <person name="Yang Z."/>
            <person name="Yang Z."/>
            <person name="Zhou J."/>
            <person name="Zhu J."/>
            <person name="Brent C.S."/>
            <person name="Elsik C.G."/>
            <person name="Goodisman M.A."/>
            <person name="Liberles D.A."/>
            <person name="Roe R.M."/>
            <person name="Vargo E.L."/>
            <person name="Vilcinskas A."/>
            <person name="Wang J."/>
            <person name="Bornberg-Bauer E."/>
            <person name="Korb J."/>
            <person name="Zhang G."/>
            <person name="Liebig J."/>
        </authorList>
    </citation>
    <scope>NUCLEOTIDE SEQUENCE [LARGE SCALE GENOMIC DNA]</scope>
    <source>
        <tissue evidence="2">Whole organism</tissue>
    </source>
</reference>
<evidence type="ECO:0000256" key="1">
    <source>
        <dbReference type="SAM" id="MobiDB-lite"/>
    </source>
</evidence>
<feature type="region of interest" description="Disordered" evidence="1">
    <location>
        <begin position="17"/>
        <end position="54"/>
    </location>
</feature>